<organism evidence="1 2">
    <name type="scientific">Bacillus cytotoxicus</name>
    <dbReference type="NCBI Taxonomy" id="580165"/>
    <lineage>
        <taxon>Bacteria</taxon>
        <taxon>Bacillati</taxon>
        <taxon>Bacillota</taxon>
        <taxon>Bacilli</taxon>
        <taxon>Bacillales</taxon>
        <taxon>Bacillaceae</taxon>
        <taxon>Bacillus</taxon>
        <taxon>Bacillus cereus group</taxon>
    </lineage>
</organism>
<evidence type="ECO:0000313" key="2">
    <source>
        <dbReference type="Proteomes" id="UP000242164"/>
    </source>
</evidence>
<proteinExistence type="predicted"/>
<comment type="caution">
    <text evidence="1">The sequence shown here is derived from an EMBL/GenBank/DDBJ whole genome shotgun (WGS) entry which is preliminary data.</text>
</comment>
<dbReference type="Proteomes" id="UP000242164">
    <property type="component" value="Unassembled WGS sequence"/>
</dbReference>
<protein>
    <submittedName>
        <fullName evidence="1">Uncharacterized protein</fullName>
    </submittedName>
</protein>
<accession>A0AAX2CHT0</accession>
<reference evidence="1 2" key="1">
    <citation type="submission" date="2016-08" db="EMBL/GenBank/DDBJ databases">
        <authorList>
            <person name="Loux V."/>
            <person name="Rue O."/>
        </authorList>
    </citation>
    <scope>NUCLEOTIDE SEQUENCE [LARGE SCALE GENOMIC DNA]</scope>
    <source>
        <strain evidence="1 2">AFSSA_08CEB44bac</strain>
    </source>
</reference>
<evidence type="ECO:0000313" key="1">
    <source>
        <dbReference type="EMBL" id="SCL91852.1"/>
    </source>
</evidence>
<gene>
    <name evidence="1" type="ORF">BCB44BAC_01948</name>
</gene>
<dbReference type="AlphaFoldDB" id="A0AAX2CHT0"/>
<name>A0AAX2CHT0_9BACI</name>
<dbReference type="EMBL" id="FMIK01000024">
    <property type="protein sequence ID" value="SCL91852.1"/>
    <property type="molecule type" value="Genomic_DNA"/>
</dbReference>
<sequence length="38" mass="4563">MENKEEITFIDCKGSEISIMIDTKKKNSMMPRKWINSW</sequence>